<feature type="repeat" description="PPR" evidence="3">
    <location>
        <begin position="328"/>
        <end position="362"/>
    </location>
</feature>
<evidence type="ECO:0000313" key="5">
    <source>
        <dbReference type="Proteomes" id="UP001370490"/>
    </source>
</evidence>
<dbReference type="Proteomes" id="UP001370490">
    <property type="component" value="Unassembled WGS sequence"/>
</dbReference>
<dbReference type="PROSITE" id="PS51375">
    <property type="entry name" value="PPR"/>
    <property type="match status" value="4"/>
</dbReference>
<dbReference type="InterPro" id="IPR051240">
    <property type="entry name" value="Mito_RNA-Proc/Resp"/>
</dbReference>
<evidence type="ECO:0000313" key="4">
    <source>
        <dbReference type="EMBL" id="KAK6921080.1"/>
    </source>
</evidence>
<evidence type="ECO:0000256" key="2">
    <source>
        <dbReference type="ARBA" id="ARBA00022737"/>
    </source>
</evidence>
<feature type="repeat" description="PPR" evidence="3">
    <location>
        <begin position="400"/>
        <end position="434"/>
    </location>
</feature>
<dbReference type="AlphaFoldDB" id="A0AAN8USS0"/>
<evidence type="ECO:0000256" key="3">
    <source>
        <dbReference type="PROSITE-ProRule" id="PRU00708"/>
    </source>
</evidence>
<dbReference type="NCBIfam" id="TIGR00756">
    <property type="entry name" value="PPR"/>
    <property type="match status" value="2"/>
</dbReference>
<dbReference type="InterPro" id="IPR011990">
    <property type="entry name" value="TPR-like_helical_dom_sf"/>
</dbReference>
<dbReference type="FunFam" id="1.25.40.10:FF:000897">
    <property type="entry name" value="Pentatricopeptide repeat-containing protein PNM1, mitochondrial"/>
    <property type="match status" value="1"/>
</dbReference>
<evidence type="ECO:0000256" key="1">
    <source>
        <dbReference type="ARBA" id="ARBA00007626"/>
    </source>
</evidence>
<name>A0AAN8USS0_9MAGN</name>
<keyword evidence="2" id="KW-0677">Repeat</keyword>
<dbReference type="Pfam" id="PF13812">
    <property type="entry name" value="PPR_3"/>
    <property type="match status" value="1"/>
</dbReference>
<feature type="repeat" description="PPR" evidence="3">
    <location>
        <begin position="251"/>
        <end position="285"/>
    </location>
</feature>
<feature type="repeat" description="PPR" evidence="3">
    <location>
        <begin position="435"/>
        <end position="469"/>
    </location>
</feature>
<reference evidence="4 5" key="1">
    <citation type="submission" date="2023-12" db="EMBL/GenBank/DDBJ databases">
        <title>A high-quality genome assembly for Dillenia turbinata (Dilleniales).</title>
        <authorList>
            <person name="Chanderbali A."/>
        </authorList>
    </citation>
    <scope>NUCLEOTIDE SEQUENCE [LARGE SCALE GENOMIC DNA]</scope>
    <source>
        <strain evidence="4">LSX21</strain>
        <tissue evidence="4">Leaf</tissue>
    </source>
</reference>
<protein>
    <submittedName>
        <fullName evidence="4">Pentatricopeptide repeat</fullName>
    </submittedName>
</protein>
<dbReference type="Pfam" id="PF01535">
    <property type="entry name" value="PPR"/>
    <property type="match status" value="1"/>
</dbReference>
<dbReference type="GO" id="GO:0003729">
    <property type="term" value="F:mRNA binding"/>
    <property type="evidence" value="ECO:0007669"/>
    <property type="project" value="TreeGrafter"/>
</dbReference>
<dbReference type="Gene3D" id="1.25.40.10">
    <property type="entry name" value="Tetratricopeptide repeat domain"/>
    <property type="match status" value="2"/>
</dbReference>
<gene>
    <name evidence="4" type="ORF">RJ641_014758</name>
</gene>
<organism evidence="4 5">
    <name type="scientific">Dillenia turbinata</name>
    <dbReference type="NCBI Taxonomy" id="194707"/>
    <lineage>
        <taxon>Eukaryota</taxon>
        <taxon>Viridiplantae</taxon>
        <taxon>Streptophyta</taxon>
        <taxon>Embryophyta</taxon>
        <taxon>Tracheophyta</taxon>
        <taxon>Spermatophyta</taxon>
        <taxon>Magnoliopsida</taxon>
        <taxon>eudicotyledons</taxon>
        <taxon>Gunneridae</taxon>
        <taxon>Pentapetalae</taxon>
        <taxon>Dilleniales</taxon>
        <taxon>Dilleniaceae</taxon>
        <taxon>Dillenia</taxon>
    </lineage>
</organism>
<dbReference type="PANTHER" id="PTHR47933:SF26">
    <property type="entry name" value="OS03G0746400 PROTEIN"/>
    <property type="match status" value="1"/>
</dbReference>
<accession>A0AAN8USS0</accession>
<keyword evidence="5" id="KW-1185">Reference proteome</keyword>
<dbReference type="EMBL" id="JBAMMX010000020">
    <property type="protein sequence ID" value="KAK6921080.1"/>
    <property type="molecule type" value="Genomic_DNA"/>
</dbReference>
<dbReference type="InterPro" id="IPR002885">
    <property type="entry name" value="PPR_rpt"/>
</dbReference>
<comment type="caution">
    <text evidence="4">The sequence shown here is derived from an EMBL/GenBank/DDBJ whole genome shotgun (WGS) entry which is preliminary data.</text>
</comment>
<dbReference type="PANTHER" id="PTHR47933">
    <property type="entry name" value="PENTATRICOPEPTIDE REPEAT-CONTAINING PROTEIN 1, MITOCHONDRIAL"/>
    <property type="match status" value="1"/>
</dbReference>
<sequence length="527" mass="59786">MARPTIPFHLQRFRTILRRISSSSLSSSAVTRSYSLSPHLHHSLLPLSRSSLHSHPSLFPTPLSLLSRSLSSAPPIPEENHIAQLISSELLKETGPESLDLSQRLDLSFSHITPNPSLILQVLNLSDEAGRTVLGFFNWISSKEGFKLDDETISYFVGYFGRRKDFKAIHDVLVSGKGISGLKTLEEFIDRLVRAGRSTQAVSVFDKLEEDYGFPRDKESLRLIVSKLCERGFGGHAEKMVKNLANEFFPEENICDLLIKGWCVDGKLDEARRLAGEMYRGGFEIGTMAFNSILDCVCKLCRLKEPFRLKSEAEKILVDMDIAGVPRNVETFNVLISNLCKIRQTEDAILLFSRMGEWGCYPDSTTFLVLTRSLYQAARVAEGDEMIDKMKSAGFGDALDKNAYYGFIKILCGIERIDHAMTVFKKMKEDGCKPGIKTYDLLMGKLCAHGRVDRANALFREAEKCGVPVTPKEYKIDPRFVKKPKEKKCEKPKRETLPEKMARKRRRLKKIRLSFVKKPKKMMRRAF</sequence>
<dbReference type="Pfam" id="PF13041">
    <property type="entry name" value="PPR_2"/>
    <property type="match status" value="1"/>
</dbReference>
<dbReference type="FunFam" id="1.25.40.10:FF:000398">
    <property type="entry name" value="pentatricopeptide repeat-containing protein PNM1, mitochondrial"/>
    <property type="match status" value="1"/>
</dbReference>
<proteinExistence type="inferred from homology"/>
<comment type="similarity">
    <text evidence="1">Belongs to the PPR family. P subfamily.</text>
</comment>